<gene>
    <name evidence="12" type="primary">aslC</name>
</gene>
<feature type="active site" description="Proton donor; for dehydratase activity" evidence="8">
    <location>
        <position position="1143"/>
    </location>
</feature>
<dbReference type="Pfam" id="PF00698">
    <property type="entry name" value="Acyl_transf_1"/>
    <property type="match status" value="1"/>
</dbReference>
<keyword evidence="3" id="KW-0597">Phosphoprotein</keyword>
<proteinExistence type="predicted"/>
<feature type="region of interest" description="N-terminal hotdog fold" evidence="8">
    <location>
        <begin position="935"/>
        <end position="1064"/>
    </location>
</feature>
<protein>
    <submittedName>
        <fullName evidence="12">AslC</fullName>
    </submittedName>
</protein>
<dbReference type="Gene3D" id="3.40.50.720">
    <property type="entry name" value="NAD(P)-binding Rossmann-like Domain"/>
    <property type="match status" value="1"/>
</dbReference>
<dbReference type="Pfam" id="PF02801">
    <property type="entry name" value="Ketoacyl-synt_C"/>
    <property type="match status" value="1"/>
</dbReference>
<dbReference type="InterPro" id="IPR049551">
    <property type="entry name" value="PKS_DH_C"/>
</dbReference>
<evidence type="ECO:0000256" key="2">
    <source>
        <dbReference type="ARBA" id="ARBA00022450"/>
    </source>
</evidence>
<feature type="domain" description="Ketosynthase family 3 (KS3)" evidence="10">
    <location>
        <begin position="33"/>
        <end position="455"/>
    </location>
</feature>
<dbReference type="CDD" id="cd00833">
    <property type="entry name" value="PKS"/>
    <property type="match status" value="1"/>
</dbReference>
<reference evidence="12" key="1">
    <citation type="submission" date="2015-04" db="EMBL/GenBank/DDBJ databases">
        <title>Identification and functional analysis of the gene cluster involved in ansalactams biosynthesis from Streptomyces sp. XZQH4.</title>
        <authorList>
            <person name="Wang H."/>
            <person name="Xie C."/>
            <person name="Shen Y."/>
        </authorList>
    </citation>
    <scope>NUCLEOTIDE SEQUENCE</scope>
    <source>
        <strain evidence="12">XZQH4</strain>
    </source>
</reference>
<dbReference type="InterPro" id="IPR014043">
    <property type="entry name" value="Acyl_transferase_dom"/>
</dbReference>
<evidence type="ECO:0000256" key="6">
    <source>
        <dbReference type="ARBA" id="ARBA00023268"/>
    </source>
</evidence>
<keyword evidence="4" id="KW-0808">Transferase</keyword>
<evidence type="ECO:0000256" key="4">
    <source>
        <dbReference type="ARBA" id="ARBA00022679"/>
    </source>
</evidence>
<dbReference type="PROSITE" id="PS52019">
    <property type="entry name" value="PKS_MFAS_DH"/>
    <property type="match status" value="1"/>
</dbReference>
<dbReference type="Pfam" id="PF00109">
    <property type="entry name" value="ketoacyl-synt"/>
    <property type="match status" value="1"/>
</dbReference>
<dbReference type="Pfam" id="PF00550">
    <property type="entry name" value="PP-binding"/>
    <property type="match status" value="1"/>
</dbReference>
<dbReference type="InterPro" id="IPR036291">
    <property type="entry name" value="NAD(P)-bd_dom_sf"/>
</dbReference>
<dbReference type="InterPro" id="IPR014030">
    <property type="entry name" value="Ketoacyl_synth_N"/>
</dbReference>
<dbReference type="InterPro" id="IPR018201">
    <property type="entry name" value="Ketoacyl_synth_AS"/>
</dbReference>
<dbReference type="Pfam" id="PF21089">
    <property type="entry name" value="PKS_DH_N"/>
    <property type="match status" value="1"/>
</dbReference>
<keyword evidence="6" id="KW-0511">Multifunctional enzyme</keyword>
<dbReference type="InterPro" id="IPR006162">
    <property type="entry name" value="Ppantetheine_attach_site"/>
</dbReference>
<dbReference type="InterPro" id="IPR050091">
    <property type="entry name" value="PKS_NRPS_Biosynth_Enz"/>
</dbReference>
<evidence type="ECO:0000256" key="3">
    <source>
        <dbReference type="ARBA" id="ARBA00022553"/>
    </source>
</evidence>
<dbReference type="Gene3D" id="3.30.70.3290">
    <property type="match status" value="1"/>
</dbReference>
<dbReference type="InterPro" id="IPR009081">
    <property type="entry name" value="PP-bd_ACP"/>
</dbReference>
<dbReference type="Gene3D" id="3.10.129.110">
    <property type="entry name" value="Polyketide synthase dehydratase"/>
    <property type="match status" value="1"/>
</dbReference>
<dbReference type="InterPro" id="IPR001227">
    <property type="entry name" value="Ac_transferase_dom_sf"/>
</dbReference>
<dbReference type="InterPro" id="IPR020806">
    <property type="entry name" value="PKS_PP-bd"/>
</dbReference>
<dbReference type="InterPro" id="IPR057326">
    <property type="entry name" value="KR_dom"/>
</dbReference>
<dbReference type="SUPFAM" id="SSF51735">
    <property type="entry name" value="NAD(P)-binding Rossmann-fold domains"/>
    <property type="match status" value="2"/>
</dbReference>
<evidence type="ECO:0000259" key="9">
    <source>
        <dbReference type="PROSITE" id="PS50075"/>
    </source>
</evidence>
<dbReference type="SUPFAM" id="SSF52151">
    <property type="entry name" value="FabD/lysophospholipase-like"/>
    <property type="match status" value="1"/>
</dbReference>
<dbReference type="GO" id="GO:0004312">
    <property type="term" value="F:fatty acid synthase activity"/>
    <property type="evidence" value="ECO:0007669"/>
    <property type="project" value="TreeGrafter"/>
</dbReference>
<dbReference type="SMART" id="SM00826">
    <property type="entry name" value="PKS_DH"/>
    <property type="match status" value="1"/>
</dbReference>
<evidence type="ECO:0000256" key="8">
    <source>
        <dbReference type="PROSITE-ProRule" id="PRU01363"/>
    </source>
</evidence>
<dbReference type="PROSITE" id="PS00012">
    <property type="entry name" value="PHOSPHOPANTETHEINE"/>
    <property type="match status" value="1"/>
</dbReference>
<accession>A0A0P0BW77</accession>
<dbReference type="PANTHER" id="PTHR43775:SF51">
    <property type="entry name" value="INACTIVE PHENOLPHTHIOCEROL SYNTHESIS POLYKETIDE SYNTHASE TYPE I PKS1-RELATED"/>
    <property type="match status" value="1"/>
</dbReference>
<keyword evidence="2" id="KW-0596">Phosphopantetheine</keyword>
<dbReference type="CDD" id="cd08956">
    <property type="entry name" value="KR_3_FAS_SDR_x"/>
    <property type="match status" value="1"/>
</dbReference>
<dbReference type="GO" id="GO:0031177">
    <property type="term" value="F:phosphopantetheine binding"/>
    <property type="evidence" value="ECO:0007669"/>
    <property type="project" value="InterPro"/>
</dbReference>
<dbReference type="GO" id="GO:0033068">
    <property type="term" value="P:macrolide biosynthetic process"/>
    <property type="evidence" value="ECO:0007669"/>
    <property type="project" value="UniProtKB-ARBA"/>
</dbReference>
<dbReference type="FunFam" id="3.40.366.10:FF:000002">
    <property type="entry name" value="Probable polyketide synthase 2"/>
    <property type="match status" value="1"/>
</dbReference>
<dbReference type="SMART" id="SM00825">
    <property type="entry name" value="PKS_KS"/>
    <property type="match status" value="1"/>
</dbReference>
<dbReference type="Pfam" id="PF16197">
    <property type="entry name" value="KAsynt_C_assoc"/>
    <property type="match status" value="1"/>
</dbReference>
<dbReference type="Gene3D" id="3.40.47.10">
    <property type="match status" value="1"/>
</dbReference>
<dbReference type="SMART" id="SM01294">
    <property type="entry name" value="PKS_PP_betabranch"/>
    <property type="match status" value="1"/>
</dbReference>
<dbReference type="PROSITE" id="PS00606">
    <property type="entry name" value="KS3_1"/>
    <property type="match status" value="1"/>
</dbReference>
<dbReference type="GO" id="GO:0004315">
    <property type="term" value="F:3-oxoacyl-[acyl-carrier-protein] synthase activity"/>
    <property type="evidence" value="ECO:0007669"/>
    <property type="project" value="InterPro"/>
</dbReference>
<dbReference type="SMART" id="SM00827">
    <property type="entry name" value="PKS_AT"/>
    <property type="match status" value="1"/>
</dbReference>
<dbReference type="InterPro" id="IPR036736">
    <property type="entry name" value="ACP-like_sf"/>
</dbReference>
<organism evidence="12">
    <name type="scientific">Streptomyces sp. XZQH4</name>
    <dbReference type="NCBI Taxonomy" id="1245513"/>
    <lineage>
        <taxon>Bacteria</taxon>
        <taxon>Bacillati</taxon>
        <taxon>Actinomycetota</taxon>
        <taxon>Actinomycetes</taxon>
        <taxon>Kitasatosporales</taxon>
        <taxon>Streptomycetaceae</taxon>
        <taxon>Streptomyces</taxon>
    </lineage>
</organism>
<dbReference type="SUPFAM" id="SSF47336">
    <property type="entry name" value="ACP-like"/>
    <property type="match status" value="1"/>
</dbReference>
<dbReference type="InterPro" id="IPR055123">
    <property type="entry name" value="SpnB-like_Rossmann"/>
</dbReference>
<name>A0A0P0BW77_9ACTN</name>
<dbReference type="InterPro" id="IPR013968">
    <property type="entry name" value="PKS_KR"/>
</dbReference>
<dbReference type="InterPro" id="IPR049900">
    <property type="entry name" value="PKS_mFAS_DH"/>
</dbReference>
<keyword evidence="5" id="KW-0045">Antibiotic biosynthesis</keyword>
<dbReference type="InterPro" id="IPR049552">
    <property type="entry name" value="PKS_DH_N"/>
</dbReference>
<dbReference type="PANTHER" id="PTHR43775">
    <property type="entry name" value="FATTY ACID SYNTHASE"/>
    <property type="match status" value="1"/>
</dbReference>
<evidence type="ECO:0000256" key="7">
    <source>
        <dbReference type="ARBA" id="ARBA00023315"/>
    </source>
</evidence>
<dbReference type="InterPro" id="IPR042104">
    <property type="entry name" value="PKS_dehydratase_sf"/>
</dbReference>
<dbReference type="InterPro" id="IPR016035">
    <property type="entry name" value="Acyl_Trfase/lysoPLipase"/>
</dbReference>
<dbReference type="GO" id="GO:0006633">
    <property type="term" value="P:fatty acid biosynthetic process"/>
    <property type="evidence" value="ECO:0007669"/>
    <property type="project" value="InterPro"/>
</dbReference>
<dbReference type="InterPro" id="IPR020807">
    <property type="entry name" value="PKS_DH"/>
</dbReference>
<dbReference type="Gene3D" id="1.10.1200.10">
    <property type="entry name" value="ACP-like"/>
    <property type="match status" value="1"/>
</dbReference>
<feature type="domain" description="PKS/mFAS DH" evidence="11">
    <location>
        <begin position="935"/>
        <end position="1226"/>
    </location>
</feature>
<comment type="pathway">
    <text evidence="1">Antibiotic biosynthesis.</text>
</comment>
<dbReference type="SMART" id="SM00822">
    <property type="entry name" value="PKS_KR"/>
    <property type="match status" value="1"/>
</dbReference>
<evidence type="ECO:0000259" key="10">
    <source>
        <dbReference type="PROSITE" id="PS52004"/>
    </source>
</evidence>
<dbReference type="SUPFAM" id="SSF55048">
    <property type="entry name" value="Probable ACP-binding domain of malonyl-CoA ACP transacylase"/>
    <property type="match status" value="1"/>
</dbReference>
<dbReference type="FunFam" id="3.40.47.10:FF:000019">
    <property type="entry name" value="Polyketide synthase type I"/>
    <property type="match status" value="1"/>
</dbReference>
<feature type="active site" description="Proton acceptor; for dehydratase activity" evidence="8">
    <location>
        <position position="967"/>
    </location>
</feature>
<dbReference type="FunFam" id="1.10.1200.10:FF:000007">
    <property type="entry name" value="Probable polyketide synthase pks17"/>
    <property type="match status" value="1"/>
</dbReference>
<dbReference type="InterPro" id="IPR032821">
    <property type="entry name" value="PKS_assoc"/>
</dbReference>
<dbReference type="InterPro" id="IPR014031">
    <property type="entry name" value="Ketoacyl_synth_C"/>
</dbReference>
<dbReference type="PROSITE" id="PS50075">
    <property type="entry name" value="CARRIER"/>
    <property type="match status" value="1"/>
</dbReference>
<dbReference type="Pfam" id="PF22953">
    <property type="entry name" value="SpnB_Rossmann"/>
    <property type="match status" value="1"/>
</dbReference>
<evidence type="ECO:0000313" key="12">
    <source>
        <dbReference type="EMBL" id="ALI94181.1"/>
    </source>
</evidence>
<dbReference type="PROSITE" id="PS52004">
    <property type="entry name" value="KS3_2"/>
    <property type="match status" value="1"/>
</dbReference>
<dbReference type="InterPro" id="IPR020841">
    <property type="entry name" value="PKS_Beta-ketoAc_synthase_dom"/>
</dbReference>
<sequence length="1863" mass="193335">MADESKLRDYLKRTLAEARRSHQRVLELEAEKSEPVAVVGMACRLPGGVAGPEDLWRLVSEGRDGMSGFPSDRGWDLEGVFDSDPGQTGTHHVPRGGFLYDAAEFDAGFFGISPREALAMDPQQRLLLEASWEALEQAGIDPGTLKGQDVAVFSGVYEQGYSFSTTELEGFIGTGAMTSVASGRVSYVFGFEGPAVTVDAACSSSLVAIHLAAQALRRGECSLALAGGATVMATPGAFVAFSRHGGLAVDGRVKAFSDAADGTGWAEGAGVVVLERLSEARRNGHRILAVIRGSAVNQDGASNGLTAPNGPSQQRVIRTALANAGLSTADVDVVEGHGTGTVLGDPIEAQALIATYGQDRPVDRPLWLGSLKSNIGHTQAAAGVAGVIKMVQALRHGVMPPTLHVDAPSAKVDWSAGAVELLTESREWPDTGRPRRAGVSSFGVSGTNAHLILEQAPEEQPAVPEPVPEPMVNVGDGVVPMVVSARSAGSLAGQAERLTSFAESNEVSLTNVAAVLVTQRAVLSQRAVVVAGSRDEALAGLGALARGESLPGVITGGLPSAAVAGRTVLVFPGQGSQWAGMGRELLDSSPVFAERIAECAVALERWVDWSLVEVLRGDAPAELLERVDVLQPASFAVMVGLAAVWSSVGVVPDAVVGHSQGEIAAACVSGALSLGDAARVVAVRSRVIAGSLAGRGGMASVALAEADVAERIERWADRVEVAAVNSPTSVVIAGDAEALDEALDVLAADGVRVRRVAVDYASHTRHVEAIEEILEEAFADIRAQAPLVPFYSTVTGEWVKEAGVLDGGYWYRNLRSQVRFGPAIADLLAGGHTVFVESSAHPVLVQPVSEIVDQADTDAVVGGSLRRDDGGPRRLLTSMAELFVQGVAVNWAAMLPVAGTSHLELPTYAFDHQHYWLRSTPAVDAVALGQAGVDHPLLGAVVAVPESGGVVCTSRLSLRTHPWLADHAVSGVVLVPGTGLVELVVRAGDEVGCGVVEELVIEAPLVVPEQGGVRVQVAVGGPDESGARGVTLYSASEDTAGDDHKGDVWTRHATGRLRPTLTEGAGMAGFDVSVWPPVGAERVPFDVAEFYEEMRVRGYAFGPAFRGLRAVWRRGEEVFAEVVLPEEQRESAVRFGIHPALFDAALHARSLVLPDEGVDGAGGARTVLPFSWNDVALHAAGASALRVRLVSPGPDVLSLQTADETGEPVLSMDSLVFREVSAERLGAAGDDGSLFRVEWAELPVSGMDSEKVPSWVTVATAEDVAALADDAPPVAVLEAHGHGADGADEVLALTGRVLGVLQAWLVAPALESGKLVVVTRGAVPAAGDGDVTDPAGAAVWGLVRAAQTENPDRIVLLDTAAGSGLDVTGVEMGPVLAAVLAADEPQVAVRGMVLSAPRLIRAAGGATVSGIVGAPAVIDSEGTVLVTGGTGSLGSLVARHLVVEHGVRHLVLVSRRGLEAEGARELIAELDELGAESVAVTACDVTDRDAMAALLRSVPEQHPLTGVVHTAGVLDDGVIGALTPERLAYVFGPKVTAVGHLDELTRDLDLSMFAVFSSASGLIGAAGQGNYAAANAYIDAVAHRRRAAGLPGVSMAWGLWEQSTGLTAQLSEIDQARMSRGGILPLTSVEGMGLFDAALGVSSALVVPIKLDLRRLRADAVAGGGLSGLLGGLVQSGRRRSRVGERQAGAGDSGGLAARLAGLTPQEQEALLLDFVRGHVAMVLGHAGIAQVGAETAFKDAGFDSLTSVELRNRLRGATGLKLAATVVFDYPNPLALARHLHHELFPDGVTADPDVDEARLRHALTSLPLARFRAAGLLDALVRLVELNDHEPPIGMQDDADDEPAIADLNVDDLVQLALGDK</sequence>
<dbReference type="SMART" id="SM00823">
    <property type="entry name" value="PKS_PP"/>
    <property type="match status" value="1"/>
</dbReference>
<dbReference type="SUPFAM" id="SSF53901">
    <property type="entry name" value="Thiolase-like"/>
    <property type="match status" value="1"/>
</dbReference>
<feature type="region of interest" description="C-terminal hotdog fold" evidence="8">
    <location>
        <begin position="1080"/>
        <end position="1226"/>
    </location>
</feature>
<dbReference type="EMBL" id="KR270805">
    <property type="protein sequence ID" value="ALI94181.1"/>
    <property type="molecule type" value="Genomic_DNA"/>
</dbReference>
<evidence type="ECO:0000256" key="5">
    <source>
        <dbReference type="ARBA" id="ARBA00023194"/>
    </source>
</evidence>
<dbReference type="InterPro" id="IPR016039">
    <property type="entry name" value="Thiolase-like"/>
</dbReference>
<feature type="domain" description="Carrier" evidence="9">
    <location>
        <begin position="1710"/>
        <end position="1785"/>
    </location>
</feature>
<dbReference type="Gene3D" id="3.40.366.10">
    <property type="entry name" value="Malonyl-Coenzyme A Acyl Carrier Protein, domain 2"/>
    <property type="match status" value="1"/>
</dbReference>
<dbReference type="Pfam" id="PF14765">
    <property type="entry name" value="PS-DH"/>
    <property type="match status" value="1"/>
</dbReference>
<evidence type="ECO:0000256" key="1">
    <source>
        <dbReference type="ARBA" id="ARBA00004792"/>
    </source>
</evidence>
<dbReference type="Pfam" id="PF08659">
    <property type="entry name" value="KR"/>
    <property type="match status" value="1"/>
</dbReference>
<dbReference type="InterPro" id="IPR016036">
    <property type="entry name" value="Malonyl_transacylase_ACP-bd"/>
</dbReference>
<keyword evidence="7" id="KW-0012">Acyltransferase</keyword>
<evidence type="ECO:0000259" key="11">
    <source>
        <dbReference type="PROSITE" id="PS52019"/>
    </source>
</evidence>